<dbReference type="Proteomes" id="UP001321453">
    <property type="component" value="Unassembled WGS sequence"/>
</dbReference>
<evidence type="ECO:0000256" key="4">
    <source>
        <dbReference type="ARBA" id="ARBA00022746"/>
    </source>
</evidence>
<evidence type="ECO:0000313" key="10">
    <source>
        <dbReference type="Proteomes" id="UP001321453"/>
    </source>
</evidence>
<organism evidence="9 10">
    <name type="scientific">Cellulomonas edaphi</name>
    <dbReference type="NCBI Taxonomy" id="3053468"/>
    <lineage>
        <taxon>Bacteria</taxon>
        <taxon>Bacillati</taxon>
        <taxon>Actinomycetota</taxon>
        <taxon>Actinomycetes</taxon>
        <taxon>Micrococcales</taxon>
        <taxon>Cellulomonadaceae</taxon>
        <taxon>Cellulomonas</taxon>
    </lineage>
</organism>
<sequence>MRGAYLLTELAFLACIVGLDARLRLFFWADARRASVVLAVGLAFFLVWDLVAIAAGFYGRGGSSAMLGIEVAPHLPVEELVFVTFLSYVTMVVLALVRRALTARGTAR</sequence>
<keyword evidence="7" id="KW-0413">Isomerase</keyword>
<gene>
    <name evidence="9" type="ORF">QRT05_08245</name>
</gene>
<keyword evidence="4" id="KW-0125">Carotenoid biosynthesis</keyword>
<protein>
    <submittedName>
        <fullName evidence="9">Lycopene cyclase domain-containing protein</fullName>
    </submittedName>
</protein>
<dbReference type="EMBL" id="JAUCGR010000002">
    <property type="protein sequence ID" value="MDM7831319.1"/>
    <property type="molecule type" value="Genomic_DNA"/>
</dbReference>
<feature type="transmembrane region" description="Helical" evidence="8">
    <location>
        <begin position="6"/>
        <end position="23"/>
    </location>
</feature>
<keyword evidence="3 8" id="KW-0812">Transmembrane</keyword>
<keyword evidence="10" id="KW-1185">Reference proteome</keyword>
<keyword evidence="6 8" id="KW-0472">Membrane</keyword>
<evidence type="ECO:0000256" key="7">
    <source>
        <dbReference type="ARBA" id="ARBA00023235"/>
    </source>
</evidence>
<comment type="pathway">
    <text evidence="2">Carotenoid biosynthesis.</text>
</comment>
<comment type="caution">
    <text evidence="9">The sequence shown here is derived from an EMBL/GenBank/DDBJ whole genome shotgun (WGS) entry which is preliminary data.</text>
</comment>
<feature type="transmembrane region" description="Helical" evidence="8">
    <location>
        <begin position="80"/>
        <end position="101"/>
    </location>
</feature>
<proteinExistence type="predicted"/>
<feature type="transmembrane region" description="Helical" evidence="8">
    <location>
        <begin position="35"/>
        <end position="60"/>
    </location>
</feature>
<dbReference type="NCBIfam" id="TIGR03462">
    <property type="entry name" value="CarR_dom_SF"/>
    <property type="match status" value="1"/>
</dbReference>
<keyword evidence="5 8" id="KW-1133">Transmembrane helix</keyword>
<reference evidence="9 10" key="1">
    <citation type="submission" date="2023-06" db="EMBL/GenBank/DDBJ databases">
        <title>Cellulomonas sp. MW9 Whole genome sequence.</title>
        <authorList>
            <person name="Park S."/>
        </authorList>
    </citation>
    <scope>NUCLEOTIDE SEQUENCE [LARGE SCALE GENOMIC DNA]</scope>
    <source>
        <strain evidence="9 10">MW9</strain>
    </source>
</reference>
<dbReference type="InterPro" id="IPR017825">
    <property type="entry name" value="Lycopene_cyclase_dom"/>
</dbReference>
<evidence type="ECO:0000256" key="5">
    <source>
        <dbReference type="ARBA" id="ARBA00022989"/>
    </source>
</evidence>
<evidence type="ECO:0000256" key="6">
    <source>
        <dbReference type="ARBA" id="ARBA00023136"/>
    </source>
</evidence>
<evidence type="ECO:0000256" key="2">
    <source>
        <dbReference type="ARBA" id="ARBA00004829"/>
    </source>
</evidence>
<comment type="subcellular location">
    <subcellularLocation>
        <location evidence="1">Membrane</location>
        <topology evidence="1">Multi-pass membrane protein</topology>
    </subcellularLocation>
</comment>
<evidence type="ECO:0000313" key="9">
    <source>
        <dbReference type="EMBL" id="MDM7831319.1"/>
    </source>
</evidence>
<name>A0ABT7S8Q5_9CELL</name>
<evidence type="ECO:0000256" key="3">
    <source>
        <dbReference type="ARBA" id="ARBA00022692"/>
    </source>
</evidence>
<evidence type="ECO:0000256" key="1">
    <source>
        <dbReference type="ARBA" id="ARBA00004141"/>
    </source>
</evidence>
<evidence type="ECO:0000256" key="8">
    <source>
        <dbReference type="SAM" id="Phobius"/>
    </source>
</evidence>
<accession>A0ABT7S8Q5</accession>
<dbReference type="RefSeq" id="WP_289446614.1">
    <property type="nucleotide sequence ID" value="NZ_JAUCGR010000002.1"/>
</dbReference>